<dbReference type="InterPro" id="IPR009160">
    <property type="entry name" value="Acyl-CoA_deSatase_haem/ster-bd"/>
</dbReference>
<evidence type="ECO:0000256" key="9">
    <source>
        <dbReference type="ARBA" id="ARBA00022982"/>
    </source>
</evidence>
<evidence type="ECO:0000256" key="13">
    <source>
        <dbReference type="ARBA" id="ARBA00023098"/>
    </source>
</evidence>
<keyword evidence="10 17" id="KW-1133">Transmembrane helix</keyword>
<evidence type="ECO:0000256" key="6">
    <source>
        <dbReference type="ARBA" id="ARBA00022692"/>
    </source>
</evidence>
<evidence type="ECO:0000256" key="4">
    <source>
        <dbReference type="ARBA" id="ARBA00022516"/>
    </source>
</evidence>
<gene>
    <name evidence="19" type="ORF">AOQ84DRAFT_416194</name>
</gene>
<keyword evidence="6 17" id="KW-0812">Transmembrane</keyword>
<dbReference type="OrthoDB" id="10260134at2759"/>
<feature type="domain" description="Cytochrome b5 heme-binding" evidence="18">
    <location>
        <begin position="320"/>
        <end position="398"/>
    </location>
</feature>
<dbReference type="SUPFAM" id="SSF55856">
    <property type="entry name" value="Cytochrome b5-like heme/steroid binding domain"/>
    <property type="match status" value="1"/>
</dbReference>
<name>A0A8E2JPD4_9PEZI</name>
<dbReference type="GO" id="GO:0020037">
    <property type="term" value="F:heme binding"/>
    <property type="evidence" value="ECO:0007669"/>
    <property type="project" value="InterPro"/>
</dbReference>
<feature type="transmembrane region" description="Helical" evidence="17">
    <location>
        <begin position="88"/>
        <end position="110"/>
    </location>
</feature>
<evidence type="ECO:0000256" key="10">
    <source>
        <dbReference type="ARBA" id="ARBA00022989"/>
    </source>
</evidence>
<dbReference type="CDD" id="cd03505">
    <property type="entry name" value="Delta9-FADS-like"/>
    <property type="match status" value="1"/>
</dbReference>
<proteinExistence type="inferred from homology"/>
<evidence type="ECO:0000313" key="19">
    <source>
        <dbReference type="EMBL" id="OCL04472.1"/>
    </source>
</evidence>
<dbReference type="GO" id="GO:0004768">
    <property type="term" value="F:stearoyl-CoA 9-desaturase activity"/>
    <property type="evidence" value="ECO:0007669"/>
    <property type="project" value="UniProtKB-UniRule"/>
</dbReference>
<keyword evidence="20" id="KW-1185">Reference proteome</keyword>
<reference evidence="19 20" key="1">
    <citation type="journal article" date="2016" name="Nat. Commun.">
        <title>Ectomycorrhizal ecology is imprinted in the genome of the dominant symbiotic fungus Cenococcum geophilum.</title>
        <authorList>
            <consortium name="DOE Joint Genome Institute"/>
            <person name="Peter M."/>
            <person name="Kohler A."/>
            <person name="Ohm R.A."/>
            <person name="Kuo A."/>
            <person name="Krutzmann J."/>
            <person name="Morin E."/>
            <person name="Arend M."/>
            <person name="Barry K.W."/>
            <person name="Binder M."/>
            <person name="Choi C."/>
            <person name="Clum A."/>
            <person name="Copeland A."/>
            <person name="Grisel N."/>
            <person name="Haridas S."/>
            <person name="Kipfer T."/>
            <person name="LaButti K."/>
            <person name="Lindquist E."/>
            <person name="Lipzen A."/>
            <person name="Maire R."/>
            <person name="Meier B."/>
            <person name="Mihaltcheva S."/>
            <person name="Molinier V."/>
            <person name="Murat C."/>
            <person name="Poggeler S."/>
            <person name="Quandt C.A."/>
            <person name="Sperisen C."/>
            <person name="Tritt A."/>
            <person name="Tisserant E."/>
            <person name="Crous P.W."/>
            <person name="Henrissat B."/>
            <person name="Nehls U."/>
            <person name="Egli S."/>
            <person name="Spatafora J.W."/>
            <person name="Grigoriev I.V."/>
            <person name="Martin F.M."/>
        </authorList>
    </citation>
    <scope>NUCLEOTIDE SEQUENCE [LARGE SCALE GENOMIC DNA]</scope>
    <source>
        <strain evidence="19 20">CBS 207.34</strain>
    </source>
</reference>
<comment type="subcellular location">
    <subcellularLocation>
        <location evidence="1">Membrane</location>
        <topology evidence="1">Multi-pass membrane protein</topology>
    </subcellularLocation>
</comment>
<keyword evidence="13 16" id="KW-0443">Lipid metabolism</keyword>
<dbReference type="InterPro" id="IPR015876">
    <property type="entry name" value="Acyl-CoA_DS"/>
</dbReference>
<evidence type="ECO:0000256" key="15">
    <source>
        <dbReference type="ARBA" id="ARBA00023160"/>
    </source>
</evidence>
<keyword evidence="14 17" id="KW-0472">Membrane</keyword>
<evidence type="ECO:0000256" key="5">
    <source>
        <dbReference type="ARBA" id="ARBA00022617"/>
    </source>
</evidence>
<comment type="function">
    <text evidence="16">Stearoyl-CoA desaturase that utilizes O(2) and electrons from reduced cytochrome b5 to introduce the first double bond into saturated fatty acyl-CoA substrates.</text>
</comment>
<keyword evidence="7 16" id="KW-0479">Metal-binding</keyword>
<keyword evidence="9 16" id="KW-0249">Electron transport</keyword>
<evidence type="ECO:0000256" key="8">
    <source>
        <dbReference type="ARBA" id="ARBA00022832"/>
    </source>
</evidence>
<evidence type="ECO:0000259" key="18">
    <source>
        <dbReference type="PROSITE" id="PS50255"/>
    </source>
</evidence>
<evidence type="ECO:0000256" key="1">
    <source>
        <dbReference type="ARBA" id="ARBA00004141"/>
    </source>
</evidence>
<accession>A0A8E2JPD4</accession>
<dbReference type="InterPro" id="IPR018506">
    <property type="entry name" value="Cyt_B5_heme-BS"/>
</dbReference>
<evidence type="ECO:0000256" key="12">
    <source>
        <dbReference type="ARBA" id="ARBA00023004"/>
    </source>
</evidence>
<protein>
    <recommendedName>
        <fullName evidence="16">Acyl-CoA desaturase</fullName>
        <ecNumber evidence="16">1.14.19.1</ecNumber>
    </recommendedName>
</protein>
<comment type="cofactor">
    <cofactor evidence="16">
        <name>Fe(2+)</name>
        <dbReference type="ChEBI" id="CHEBI:29033"/>
    </cofactor>
    <text evidence="16">Expected to bind 2 Fe(2+) ions per subunit.</text>
</comment>
<dbReference type="AlphaFoldDB" id="A0A8E2JPD4"/>
<evidence type="ECO:0000256" key="14">
    <source>
        <dbReference type="ARBA" id="ARBA00023136"/>
    </source>
</evidence>
<dbReference type="PIRSF" id="PIRSF000345">
    <property type="entry name" value="OLE1"/>
    <property type="match status" value="1"/>
</dbReference>
<dbReference type="EMBL" id="KV750499">
    <property type="protein sequence ID" value="OCL04472.1"/>
    <property type="molecule type" value="Genomic_DNA"/>
</dbReference>
<sequence>MGSSSIPNGVEQQKQEKNLAKGAWYDTVDFLNLLLVIIIPIAGCIAAFWTPLYWQTFIFAVGYYFLTGLGVTAGSHRLWSHRSYVASLPLRVFLALVGAGAVEGSIRWWAKGHRVHHRYTDTPKDPYSIKKGLIFAHLGWMILKTDSKEKVRTDISDLDSDGVVVWQHKNYLQLVIIMAFIFPMVIAGLGWNDWMGGLVYAGIIRMFVVQQSNSLSHWLGDQPFDDNHSPRNNLITALVILGEGWHNFHHEFPSDYRAGIEWYQYDPTKWVIWIWEKMGLATNLTEFRQNEIEKGRVQQLQKKVDIQRSQLNWGIPLHDLPVIEWDDYVEQSKNGRQLVSIAGIVHDVSDFIGAHPGGKQIILTAVGKDATAMFNGGVYDHTNAAHNLLSTMRYAVVRGGMEVEAWKRPEDVRVPTDTLGNLIVGPHGQETRQL</sequence>
<comment type="catalytic activity">
    <reaction evidence="16">
        <text>octadecanoyl-CoA + 2 Fe(II)-[cytochrome b5] + O2 + 2 H(+) = (9Z)-octadecenoyl-CoA + 2 Fe(III)-[cytochrome b5] + 2 H2O</text>
        <dbReference type="Rhea" id="RHEA:19721"/>
        <dbReference type="Rhea" id="RHEA-COMP:10438"/>
        <dbReference type="Rhea" id="RHEA-COMP:10439"/>
        <dbReference type="ChEBI" id="CHEBI:15377"/>
        <dbReference type="ChEBI" id="CHEBI:15378"/>
        <dbReference type="ChEBI" id="CHEBI:15379"/>
        <dbReference type="ChEBI" id="CHEBI:29033"/>
        <dbReference type="ChEBI" id="CHEBI:29034"/>
        <dbReference type="ChEBI" id="CHEBI:57387"/>
        <dbReference type="ChEBI" id="CHEBI:57394"/>
        <dbReference type="EC" id="1.14.19.1"/>
    </reaction>
</comment>
<evidence type="ECO:0000256" key="2">
    <source>
        <dbReference type="ARBA" id="ARBA00009295"/>
    </source>
</evidence>
<keyword evidence="5 16" id="KW-0349">Heme</keyword>
<dbReference type="GO" id="GO:0005789">
    <property type="term" value="C:endoplasmic reticulum membrane"/>
    <property type="evidence" value="ECO:0007669"/>
    <property type="project" value="TreeGrafter"/>
</dbReference>
<feature type="transmembrane region" description="Helical" evidence="17">
    <location>
        <begin position="171"/>
        <end position="191"/>
    </location>
</feature>
<dbReference type="Pfam" id="PF00173">
    <property type="entry name" value="Cyt-b5"/>
    <property type="match status" value="1"/>
</dbReference>
<dbReference type="InterPro" id="IPR001199">
    <property type="entry name" value="Cyt_B5-like_heme/steroid-bd"/>
</dbReference>
<dbReference type="PROSITE" id="PS50255">
    <property type="entry name" value="CYTOCHROME_B5_2"/>
    <property type="match status" value="1"/>
</dbReference>
<organism evidence="19 20">
    <name type="scientific">Glonium stellatum</name>
    <dbReference type="NCBI Taxonomy" id="574774"/>
    <lineage>
        <taxon>Eukaryota</taxon>
        <taxon>Fungi</taxon>
        <taxon>Dikarya</taxon>
        <taxon>Ascomycota</taxon>
        <taxon>Pezizomycotina</taxon>
        <taxon>Dothideomycetes</taxon>
        <taxon>Pleosporomycetidae</taxon>
        <taxon>Gloniales</taxon>
        <taxon>Gloniaceae</taxon>
        <taxon>Glonium</taxon>
    </lineage>
</organism>
<evidence type="ECO:0000256" key="11">
    <source>
        <dbReference type="ARBA" id="ARBA00023002"/>
    </source>
</evidence>
<dbReference type="EC" id="1.14.19.1" evidence="16"/>
<dbReference type="GO" id="GO:0005506">
    <property type="term" value="F:iron ion binding"/>
    <property type="evidence" value="ECO:0007669"/>
    <property type="project" value="TreeGrafter"/>
</dbReference>
<dbReference type="SMART" id="SM01117">
    <property type="entry name" value="Cyt-b5"/>
    <property type="match status" value="1"/>
</dbReference>
<dbReference type="Proteomes" id="UP000250140">
    <property type="component" value="Unassembled WGS sequence"/>
</dbReference>
<evidence type="ECO:0000256" key="16">
    <source>
        <dbReference type="PIRNR" id="PIRNR000345"/>
    </source>
</evidence>
<keyword evidence="12 16" id="KW-0408">Iron</keyword>
<dbReference type="InterPro" id="IPR005804">
    <property type="entry name" value="FA_desaturase_dom"/>
</dbReference>
<dbReference type="Pfam" id="PF00487">
    <property type="entry name" value="FA_desaturase"/>
    <property type="match status" value="1"/>
</dbReference>
<feature type="transmembrane region" description="Helical" evidence="17">
    <location>
        <begin position="56"/>
        <end position="76"/>
    </location>
</feature>
<evidence type="ECO:0000256" key="3">
    <source>
        <dbReference type="ARBA" id="ARBA00022448"/>
    </source>
</evidence>
<feature type="transmembrane region" description="Helical" evidence="17">
    <location>
        <begin position="30"/>
        <end position="50"/>
    </location>
</feature>
<keyword evidence="4 16" id="KW-0444">Lipid biosynthesis</keyword>
<keyword evidence="15 16" id="KW-0275">Fatty acid biosynthesis</keyword>
<keyword evidence="11 16" id="KW-0560">Oxidoreductase</keyword>
<dbReference type="PROSITE" id="PS00191">
    <property type="entry name" value="CYTOCHROME_B5_1"/>
    <property type="match status" value="1"/>
</dbReference>
<evidence type="ECO:0000256" key="7">
    <source>
        <dbReference type="ARBA" id="ARBA00022723"/>
    </source>
</evidence>
<dbReference type="FunFam" id="3.10.120.10:FF:000004">
    <property type="entry name" value="Acyl-CoA desaturase"/>
    <property type="match status" value="1"/>
</dbReference>
<dbReference type="Gene3D" id="3.10.120.10">
    <property type="entry name" value="Cytochrome b5-like heme/steroid binding domain"/>
    <property type="match status" value="1"/>
</dbReference>
<comment type="similarity">
    <text evidence="2 16">Belongs to the fatty acid desaturase type 1 family.</text>
</comment>
<keyword evidence="8 16" id="KW-0276">Fatty acid metabolism</keyword>
<dbReference type="PANTHER" id="PTHR11351:SF31">
    <property type="entry name" value="DESATURASE 1, ISOFORM A-RELATED"/>
    <property type="match status" value="1"/>
</dbReference>
<dbReference type="InterPro" id="IPR036400">
    <property type="entry name" value="Cyt_B5-like_heme/steroid_sf"/>
</dbReference>
<keyword evidence="3 16" id="KW-0813">Transport</keyword>
<dbReference type="PRINTS" id="PR00075">
    <property type="entry name" value="FACDDSATRASE"/>
</dbReference>
<dbReference type="GO" id="GO:0006636">
    <property type="term" value="P:unsaturated fatty acid biosynthetic process"/>
    <property type="evidence" value="ECO:0007669"/>
    <property type="project" value="UniProtKB-UniRule"/>
</dbReference>
<evidence type="ECO:0000313" key="20">
    <source>
        <dbReference type="Proteomes" id="UP000250140"/>
    </source>
</evidence>
<dbReference type="PANTHER" id="PTHR11351">
    <property type="entry name" value="ACYL-COA DESATURASE"/>
    <property type="match status" value="1"/>
</dbReference>
<evidence type="ECO:0000256" key="17">
    <source>
        <dbReference type="SAM" id="Phobius"/>
    </source>
</evidence>